<sequence>MVVPEIRSARCRERVWQDAVKGGSVLTTRLIAVSLVWAALSGAGMGAETPFVAGTAPDSRPEGAPTITETAKDSDWYAEALAGVEAPYPYSLRFLEDQGGWFTPFTRPGMTGPYDIREMH</sequence>
<comment type="caution">
    <text evidence="1">The sequence shown here is derived from an EMBL/GenBank/DDBJ whole genome shotgun (WGS) entry which is preliminary data.</text>
</comment>
<protein>
    <submittedName>
        <fullName evidence="1">Uncharacterized protein</fullName>
    </submittedName>
</protein>
<dbReference type="OrthoDB" id="5625614at2"/>
<organism evidence="1 2">
    <name type="scientific">Rhodovulum imhoffii</name>
    <dbReference type="NCBI Taxonomy" id="365340"/>
    <lineage>
        <taxon>Bacteria</taxon>
        <taxon>Pseudomonadati</taxon>
        <taxon>Pseudomonadota</taxon>
        <taxon>Alphaproteobacteria</taxon>
        <taxon>Rhodobacterales</taxon>
        <taxon>Paracoccaceae</taxon>
        <taxon>Rhodovulum</taxon>
    </lineage>
</organism>
<dbReference type="RefSeq" id="WP_107892996.1">
    <property type="nucleotide sequence ID" value="NZ_NHSI01000056.1"/>
</dbReference>
<name>A0A2T5BQJ2_9RHOB</name>
<reference evidence="1 2" key="1">
    <citation type="submission" date="2018-04" db="EMBL/GenBank/DDBJ databases">
        <title>Genomic Encyclopedia of Archaeal and Bacterial Type Strains, Phase II (KMG-II): from individual species to whole genera.</title>
        <authorList>
            <person name="Goeker M."/>
        </authorList>
    </citation>
    <scope>NUCLEOTIDE SEQUENCE [LARGE SCALE GENOMIC DNA]</scope>
    <source>
        <strain evidence="1 2">DSM 18064</strain>
    </source>
</reference>
<dbReference type="EMBL" id="QAAA01000013">
    <property type="protein sequence ID" value="PTN01435.1"/>
    <property type="molecule type" value="Genomic_DNA"/>
</dbReference>
<accession>A0A2T5BQJ2</accession>
<evidence type="ECO:0000313" key="1">
    <source>
        <dbReference type="EMBL" id="PTN01435.1"/>
    </source>
</evidence>
<gene>
    <name evidence="1" type="ORF">C8N32_11344</name>
</gene>
<evidence type="ECO:0000313" key="2">
    <source>
        <dbReference type="Proteomes" id="UP000243859"/>
    </source>
</evidence>
<proteinExistence type="predicted"/>
<keyword evidence="2" id="KW-1185">Reference proteome</keyword>
<dbReference type="AlphaFoldDB" id="A0A2T5BQJ2"/>
<dbReference type="Proteomes" id="UP000243859">
    <property type="component" value="Unassembled WGS sequence"/>
</dbReference>